<reference evidence="2" key="1">
    <citation type="submission" date="2020-05" db="EMBL/GenBank/DDBJ databases">
        <authorList>
            <person name="Chiriac C."/>
            <person name="Salcher M."/>
            <person name="Ghai R."/>
            <person name="Kavagutti S V."/>
        </authorList>
    </citation>
    <scope>NUCLEOTIDE SEQUENCE</scope>
</reference>
<accession>A0A6J6UAH2</accession>
<feature type="transmembrane region" description="Helical" evidence="1">
    <location>
        <begin position="197"/>
        <end position="218"/>
    </location>
</feature>
<name>A0A6J6UAH2_9ZZZZ</name>
<dbReference type="Pfam" id="PF02104">
    <property type="entry name" value="SURF1"/>
    <property type="match status" value="1"/>
</dbReference>
<evidence type="ECO:0000313" key="4">
    <source>
        <dbReference type="EMBL" id="CAB4919479.1"/>
    </source>
</evidence>
<sequence length="243" mass="27738">MLRNRAKQGAGFLLLITIASIFFSLGMWQWDRAQQSRLKPTVNNNLTSLESLLQPRIALPAKVVMRYVRVTGKYVKVFRAPNQVDARGRKNDWQVALLETNNGGAILIVRDYWDQKSFVNMTEEVVVSGRLLPHQNDNVADSGEGVLSRIDSALIANQRSLDLYDGYIVASQEQHSDVIQMLPRITPPAPKSAVPGFYWQHISYVVIWWLMIAVVFYLPFYQRRVQSRVGQASIEFQSREGEK</sequence>
<dbReference type="AlphaFoldDB" id="A0A6J6UAH2"/>
<organism evidence="2">
    <name type="scientific">freshwater metagenome</name>
    <dbReference type="NCBI Taxonomy" id="449393"/>
    <lineage>
        <taxon>unclassified sequences</taxon>
        <taxon>metagenomes</taxon>
        <taxon>ecological metagenomes</taxon>
    </lineage>
</organism>
<gene>
    <name evidence="2" type="ORF">UFOPK2822_01179</name>
    <name evidence="3" type="ORF">UFOPK3346_00034</name>
    <name evidence="4" type="ORF">UFOPK3670_00570</name>
    <name evidence="5" type="ORF">UFOPK4308_00534</name>
</gene>
<dbReference type="EMBL" id="CAFBLE010000001">
    <property type="protein sequence ID" value="CAB4855151.1"/>
    <property type="molecule type" value="Genomic_DNA"/>
</dbReference>
<protein>
    <submittedName>
        <fullName evidence="2">Unannotated protein</fullName>
    </submittedName>
</protein>
<evidence type="ECO:0000313" key="2">
    <source>
        <dbReference type="EMBL" id="CAB4756616.1"/>
    </source>
</evidence>
<proteinExistence type="predicted"/>
<dbReference type="EMBL" id="CAEZZC010000017">
    <property type="protein sequence ID" value="CAB4756616.1"/>
    <property type="molecule type" value="Genomic_DNA"/>
</dbReference>
<dbReference type="EMBL" id="CAFBMV010000003">
    <property type="protein sequence ID" value="CAB4919479.1"/>
    <property type="molecule type" value="Genomic_DNA"/>
</dbReference>
<feature type="transmembrane region" description="Helical" evidence="1">
    <location>
        <begin position="12"/>
        <end position="30"/>
    </location>
</feature>
<evidence type="ECO:0000313" key="5">
    <source>
        <dbReference type="EMBL" id="CAB5056026.1"/>
    </source>
</evidence>
<dbReference type="GO" id="GO:0016020">
    <property type="term" value="C:membrane"/>
    <property type="evidence" value="ECO:0007669"/>
    <property type="project" value="InterPro"/>
</dbReference>
<dbReference type="EMBL" id="CAFBQL010000003">
    <property type="protein sequence ID" value="CAB5056026.1"/>
    <property type="molecule type" value="Genomic_DNA"/>
</dbReference>
<keyword evidence="1" id="KW-0472">Membrane</keyword>
<keyword evidence="1" id="KW-1133">Transmembrane helix</keyword>
<evidence type="ECO:0000313" key="3">
    <source>
        <dbReference type="EMBL" id="CAB4855151.1"/>
    </source>
</evidence>
<dbReference type="InterPro" id="IPR002994">
    <property type="entry name" value="Surf1/Shy1"/>
</dbReference>
<evidence type="ECO:0000256" key="1">
    <source>
        <dbReference type="SAM" id="Phobius"/>
    </source>
</evidence>
<keyword evidence="1" id="KW-0812">Transmembrane</keyword>